<accession>A0A4S4M8D7</accession>
<sequence length="439" mass="47171">MPSHTQFVAPLTGAPRPPLPLQHMNPHVKSLNPASIPTVKYQEIIRDGQSTVVARMKVQTPNGHAFILRRLDTGAVSLTTMFRAAFPTASEEAEKQESTWVKANYDVSGSNRSGKARFAGTWVSPSVALAIADAYSLSPIMLPLTEAMPDPTIEYRRSSRAQEQTPNKSDKSTPTKQMPAPTSMSAPNPAKRRREASPAPKAVPTTPAKNVATPAKNTATPAKNVATPVRNVATPAKSAATPARIAANPAKIVANSAKIVTTATATTTQAATITTPALRRSTRTASPAPAPVPKTIIASKSLRSPLQTSHQPEPPTPGGSDETAVDDDIPDVPGPDASQDIAEQKEMIEAFKAQREANKQQQQEAEPEVVEDSSAKRAREEEGERALQFNFKEPETQERAIATNRRIRMIEMGPERKSFAWGVVAFAAAVGAMTYIPWF</sequence>
<evidence type="ECO:0000259" key="3">
    <source>
        <dbReference type="PROSITE" id="PS51299"/>
    </source>
</evidence>
<feature type="compositionally biased region" description="Basic and acidic residues" evidence="1">
    <location>
        <begin position="373"/>
        <end position="385"/>
    </location>
</feature>
<feature type="domain" description="HTH APSES-type" evidence="3">
    <location>
        <begin position="40"/>
        <end position="156"/>
    </location>
</feature>
<name>A0A4S4M8D7_9AGAM</name>
<feature type="region of interest" description="Disordered" evidence="1">
    <location>
        <begin position="156"/>
        <end position="230"/>
    </location>
</feature>
<keyword evidence="2" id="KW-1133">Transmembrane helix</keyword>
<feature type="compositionally biased region" description="Polar residues" evidence="1">
    <location>
        <begin position="174"/>
        <end position="186"/>
    </location>
</feature>
<comment type="caution">
    <text evidence="4">The sequence shown here is derived from an EMBL/GenBank/DDBJ whole genome shotgun (WGS) entry which is preliminary data.</text>
</comment>
<dbReference type="PROSITE" id="PS51299">
    <property type="entry name" value="HTH_APSES"/>
    <property type="match status" value="1"/>
</dbReference>
<dbReference type="GO" id="GO:0044820">
    <property type="term" value="P:mitotic telomere tethering at nuclear periphery"/>
    <property type="evidence" value="ECO:0007669"/>
    <property type="project" value="TreeGrafter"/>
</dbReference>
<dbReference type="OrthoDB" id="5346159at2759"/>
<feature type="compositionally biased region" description="Polar residues" evidence="1">
    <location>
        <begin position="301"/>
        <end position="311"/>
    </location>
</feature>
<evidence type="ECO:0000313" key="5">
    <source>
        <dbReference type="Proteomes" id="UP000310158"/>
    </source>
</evidence>
<feature type="transmembrane region" description="Helical" evidence="2">
    <location>
        <begin position="418"/>
        <end position="438"/>
    </location>
</feature>
<keyword evidence="5" id="KW-1185">Reference proteome</keyword>
<dbReference type="PANTHER" id="PTHR38044">
    <property type="entry name" value="BOUQUET FORMATION PROTEIN 4"/>
    <property type="match status" value="1"/>
</dbReference>
<evidence type="ECO:0000256" key="2">
    <source>
        <dbReference type="SAM" id="Phobius"/>
    </source>
</evidence>
<feature type="compositionally biased region" description="Low complexity" evidence="1">
    <location>
        <begin position="197"/>
        <end position="224"/>
    </location>
</feature>
<dbReference type="InterPro" id="IPR037548">
    <property type="entry name" value="Bqt4"/>
</dbReference>
<keyword evidence="2" id="KW-0472">Membrane</keyword>
<dbReference type="EMBL" id="SGPL01000015">
    <property type="protein sequence ID" value="THH20721.1"/>
    <property type="molecule type" value="Genomic_DNA"/>
</dbReference>
<dbReference type="GO" id="GO:1990862">
    <property type="term" value="C:nuclear membrane complex Bqt3-Bqt4"/>
    <property type="evidence" value="ECO:0007669"/>
    <property type="project" value="InterPro"/>
</dbReference>
<dbReference type="Gene3D" id="3.10.260.10">
    <property type="entry name" value="Transcription regulator HTH, APSES-type DNA-binding domain"/>
    <property type="match status" value="1"/>
</dbReference>
<reference evidence="4 5" key="1">
    <citation type="submission" date="2019-02" db="EMBL/GenBank/DDBJ databases">
        <title>Genome sequencing of the rare red list fungi Bondarzewia mesenterica.</title>
        <authorList>
            <person name="Buettner E."/>
            <person name="Kellner H."/>
        </authorList>
    </citation>
    <scope>NUCLEOTIDE SEQUENCE [LARGE SCALE GENOMIC DNA]</scope>
    <source>
        <strain evidence="4 5">DSM 108281</strain>
    </source>
</reference>
<proteinExistence type="predicted"/>
<dbReference type="GO" id="GO:0070197">
    <property type="term" value="P:meiotic attachment of telomere to nuclear envelope"/>
    <property type="evidence" value="ECO:0007669"/>
    <property type="project" value="InterPro"/>
</dbReference>
<feature type="compositionally biased region" description="Basic and acidic residues" evidence="1">
    <location>
        <begin position="342"/>
        <end position="358"/>
    </location>
</feature>
<protein>
    <recommendedName>
        <fullName evidence="3">HTH APSES-type domain-containing protein</fullName>
    </recommendedName>
</protein>
<dbReference type="InterPro" id="IPR003163">
    <property type="entry name" value="Tscrpt_reg_HTH_APSES-type"/>
</dbReference>
<gene>
    <name evidence="4" type="ORF">EW146_g663</name>
</gene>
<dbReference type="Proteomes" id="UP000310158">
    <property type="component" value="Unassembled WGS sequence"/>
</dbReference>
<keyword evidence="2" id="KW-0812">Transmembrane</keyword>
<dbReference type="PANTHER" id="PTHR38044:SF1">
    <property type="entry name" value="BOUQUET FORMATION PROTEIN 4"/>
    <property type="match status" value="1"/>
</dbReference>
<evidence type="ECO:0000313" key="4">
    <source>
        <dbReference type="EMBL" id="THH20721.1"/>
    </source>
</evidence>
<feature type="region of interest" description="Disordered" evidence="1">
    <location>
        <begin position="272"/>
        <end position="396"/>
    </location>
</feature>
<dbReference type="InterPro" id="IPR036887">
    <property type="entry name" value="HTH_APSES_sf"/>
</dbReference>
<dbReference type="SUPFAM" id="SSF54616">
    <property type="entry name" value="DNA-binding domain of Mlu1-box binding protein MBP1"/>
    <property type="match status" value="1"/>
</dbReference>
<evidence type="ECO:0000256" key="1">
    <source>
        <dbReference type="SAM" id="MobiDB-lite"/>
    </source>
</evidence>
<dbReference type="GO" id="GO:0003677">
    <property type="term" value="F:DNA binding"/>
    <property type="evidence" value="ECO:0007669"/>
    <property type="project" value="InterPro"/>
</dbReference>
<organism evidence="4 5">
    <name type="scientific">Bondarzewia mesenterica</name>
    <dbReference type="NCBI Taxonomy" id="1095465"/>
    <lineage>
        <taxon>Eukaryota</taxon>
        <taxon>Fungi</taxon>
        <taxon>Dikarya</taxon>
        <taxon>Basidiomycota</taxon>
        <taxon>Agaricomycotina</taxon>
        <taxon>Agaricomycetes</taxon>
        <taxon>Russulales</taxon>
        <taxon>Bondarzewiaceae</taxon>
        <taxon>Bondarzewia</taxon>
    </lineage>
</organism>
<dbReference type="AlphaFoldDB" id="A0A4S4M8D7"/>